<keyword evidence="4" id="KW-0521">NADP</keyword>
<evidence type="ECO:0000313" key="12">
    <source>
        <dbReference type="Proteomes" id="UP001071230"/>
    </source>
</evidence>
<evidence type="ECO:0000313" key="10">
    <source>
        <dbReference type="EMBL" id="CAA7600802.1"/>
    </source>
</evidence>
<dbReference type="InterPro" id="IPR016205">
    <property type="entry name" value="Glycerol_DH"/>
</dbReference>
<protein>
    <submittedName>
        <fullName evidence="11">Glycerol-1-phosphate dehydrogenase [NAD(P)+]</fullName>
    </submittedName>
    <submittedName>
        <fullName evidence="10">Glyoxylate reductase/sn-glycerol-1-phosphate dehydrogenase</fullName>
        <ecNumber evidence="10">1.1.1.26</ecNumber>
        <ecNumber evidence="10 11">1.1.1.261</ecNumber>
    </submittedName>
</protein>
<keyword evidence="2" id="KW-0444">Lipid biosynthesis</keyword>
<keyword evidence="7" id="KW-0443">Lipid metabolism</keyword>
<evidence type="ECO:0000256" key="4">
    <source>
        <dbReference type="ARBA" id="ARBA00022857"/>
    </source>
</evidence>
<dbReference type="GO" id="GO:0047964">
    <property type="term" value="F:glyoxylate reductase (NADH) activity"/>
    <property type="evidence" value="ECO:0007669"/>
    <property type="project" value="UniProtKB-EC"/>
</dbReference>
<dbReference type="Proteomes" id="UP001071230">
    <property type="component" value="Unassembled WGS sequence"/>
</dbReference>
<dbReference type="Gene3D" id="3.40.50.1970">
    <property type="match status" value="1"/>
</dbReference>
<evidence type="ECO:0000256" key="3">
    <source>
        <dbReference type="ARBA" id="ARBA00022723"/>
    </source>
</evidence>
<evidence type="ECO:0000256" key="2">
    <source>
        <dbReference type="ARBA" id="ARBA00022516"/>
    </source>
</evidence>
<reference evidence="10" key="2">
    <citation type="submission" date="2020-01" db="EMBL/GenBank/DDBJ databases">
        <authorList>
            <person name="Hornung B."/>
        </authorList>
    </citation>
    <scope>NUCLEOTIDE SEQUENCE</scope>
    <source>
        <strain evidence="10">PacBioINE</strain>
    </source>
</reference>
<keyword evidence="12" id="KW-1185">Reference proteome</keyword>
<dbReference type="PANTHER" id="PTHR43616">
    <property type="entry name" value="GLYCEROL DEHYDROGENASE"/>
    <property type="match status" value="1"/>
</dbReference>
<keyword evidence="5 10" id="KW-0560">Oxidoreductase</keyword>
<name>A0A8S0WF95_9FIRM</name>
<dbReference type="EMBL" id="LR746496">
    <property type="protein sequence ID" value="CAA7600802.1"/>
    <property type="molecule type" value="Genomic_DNA"/>
</dbReference>
<evidence type="ECO:0000256" key="5">
    <source>
        <dbReference type="ARBA" id="ARBA00023002"/>
    </source>
</evidence>
<organism evidence="10">
    <name type="scientific">Acididesulfobacillus acetoxydans</name>
    <dbReference type="NCBI Taxonomy" id="1561005"/>
    <lineage>
        <taxon>Bacteria</taxon>
        <taxon>Bacillati</taxon>
        <taxon>Bacillota</taxon>
        <taxon>Clostridia</taxon>
        <taxon>Eubacteriales</taxon>
        <taxon>Peptococcaceae</taxon>
        <taxon>Acididesulfobacillus</taxon>
    </lineage>
</organism>
<proteinExistence type="predicted"/>
<dbReference type="AlphaFoldDB" id="A0A8S0WF95"/>
<dbReference type="EMBL" id="CDGJ01000085">
    <property type="protein sequence ID" value="CEJ08650.1"/>
    <property type="molecule type" value="Genomic_DNA"/>
</dbReference>
<dbReference type="CDD" id="cd08175">
    <property type="entry name" value="G1PDH"/>
    <property type="match status" value="1"/>
</dbReference>
<dbReference type="EC" id="1.1.1.261" evidence="10 11"/>
<dbReference type="Pfam" id="PF13685">
    <property type="entry name" value="Fe-ADH_2"/>
    <property type="match status" value="1"/>
</dbReference>
<sequence length="383" mass="42224">MGCTCRNHFPVDIDVVIEANCLAKLPSYLESRNCRHVLVVVDQNTYRAAGKSVLECLSENSFAHALVCLQPNEQEDVVADEVALVQIFMEASPDVDVFIAVGSGTIHDLVRFVSCKLQRPFVSIPTAPSVDGFASSGAPLVIRGAKVTIQAAPPVAIFADLNILQEAPRHLLAAGFGDMLGKCTALVDWTFSCLMADEPYCETAAEWTRQALDSCLSRVDAIVEGKAEGIEILMRGLIQSGLAMLLVGHSRSASGAEHHLSHYWETDFLEHGRPQVLHGAKVGVATGIISGLYKNLFEHLSPDDCSQLSPHYEALRDLVFQIPEPGLIKDYLRRVQGPALPEELGIDRMLVNEALHKAYRLRERYTILRFINENNLWNRLAQE</sequence>
<keyword evidence="1" id="KW-0963">Cytoplasm</keyword>
<dbReference type="InterPro" id="IPR032837">
    <property type="entry name" value="G1PDH"/>
</dbReference>
<evidence type="ECO:0000313" key="11">
    <source>
        <dbReference type="EMBL" id="CEJ08650.1"/>
    </source>
</evidence>
<dbReference type="GO" id="GO:0050492">
    <property type="term" value="F:glycerol-1-phosphate dehydrogenase [NAD(P)+] activity"/>
    <property type="evidence" value="ECO:0007669"/>
    <property type="project" value="UniProtKB-EC"/>
</dbReference>
<dbReference type="Proteomes" id="UP000836597">
    <property type="component" value="Chromosome"/>
</dbReference>
<dbReference type="GO" id="GO:0008654">
    <property type="term" value="P:phospholipid biosynthetic process"/>
    <property type="evidence" value="ECO:0007669"/>
    <property type="project" value="UniProtKB-KW"/>
</dbReference>
<reference evidence="11" key="1">
    <citation type="submission" date="2014-11" db="EMBL/GenBank/DDBJ databases">
        <authorList>
            <person name="Hornung B.V."/>
        </authorList>
    </citation>
    <scope>NUCLEOTIDE SEQUENCE</scope>
    <source>
        <strain evidence="11">INE</strain>
    </source>
</reference>
<dbReference type="SUPFAM" id="SSF56796">
    <property type="entry name" value="Dehydroquinate synthase-like"/>
    <property type="match status" value="1"/>
</dbReference>
<dbReference type="PANTHER" id="PTHR43616:SF5">
    <property type="entry name" value="GLYCEROL DEHYDROGENASE 1"/>
    <property type="match status" value="1"/>
</dbReference>
<dbReference type="EC" id="1.1.1.26" evidence="10"/>
<evidence type="ECO:0000256" key="6">
    <source>
        <dbReference type="ARBA" id="ARBA00023027"/>
    </source>
</evidence>
<evidence type="ECO:0000256" key="7">
    <source>
        <dbReference type="ARBA" id="ARBA00023098"/>
    </source>
</evidence>
<accession>A0A8S0WF95</accession>
<dbReference type="KEGG" id="aacx:DEACI_1455"/>
<evidence type="ECO:0000256" key="8">
    <source>
        <dbReference type="ARBA" id="ARBA00023209"/>
    </source>
</evidence>
<gene>
    <name evidence="10" type="ORF">DEACI_1455</name>
    <name evidence="11" type="ORF">DEACI_3129</name>
</gene>
<dbReference type="RefSeq" id="WP_240984415.1">
    <property type="nucleotide sequence ID" value="NZ_CDGJ01000085.1"/>
</dbReference>
<keyword evidence="9" id="KW-1208">Phospholipid metabolism</keyword>
<dbReference type="Gene3D" id="1.20.1090.10">
    <property type="entry name" value="Dehydroquinate synthase-like - alpha domain"/>
    <property type="match status" value="1"/>
</dbReference>
<keyword evidence="3" id="KW-0479">Metal-binding</keyword>
<evidence type="ECO:0000256" key="9">
    <source>
        <dbReference type="ARBA" id="ARBA00023264"/>
    </source>
</evidence>
<keyword evidence="8" id="KW-0594">Phospholipid biosynthesis</keyword>
<evidence type="ECO:0000256" key="1">
    <source>
        <dbReference type="ARBA" id="ARBA00022490"/>
    </source>
</evidence>
<dbReference type="GO" id="GO:0046872">
    <property type="term" value="F:metal ion binding"/>
    <property type="evidence" value="ECO:0007669"/>
    <property type="project" value="UniProtKB-KW"/>
</dbReference>
<keyword evidence="6" id="KW-0520">NAD</keyword>